<sequence>MRTTERVGRWQFGSRRAASSPAGDPSRGGRHNPSGHSLKAGGGLGLVRWVFGGLQVSARVFIVSSETERPTLSVGLGLAWLNHGAASLGRSRVNQAREGRAADYLGTPPSSSRASAPAQPRHVDPILYPRGCWRLILVLGNTSTCILLGDLGASSASACRPNAASERHATSTTSSEVGERGRTGVMIGRVEPVRRQDDNRRISEGSGCDDSMVTAIDNREVGRVLVH</sequence>
<feature type="region of interest" description="Disordered" evidence="1">
    <location>
        <begin position="1"/>
        <end position="38"/>
    </location>
</feature>
<evidence type="ECO:0000256" key="1">
    <source>
        <dbReference type="SAM" id="MobiDB-lite"/>
    </source>
</evidence>
<evidence type="ECO:0000313" key="2">
    <source>
        <dbReference type="EMBL" id="EJK75217.1"/>
    </source>
</evidence>
<comment type="caution">
    <text evidence="2">The sequence shown here is derived from an EMBL/GenBank/DDBJ whole genome shotgun (WGS) entry which is preliminary data.</text>
</comment>
<organism evidence="2 3">
    <name type="scientific">Thalassiosira oceanica</name>
    <name type="common">Marine diatom</name>
    <dbReference type="NCBI Taxonomy" id="159749"/>
    <lineage>
        <taxon>Eukaryota</taxon>
        <taxon>Sar</taxon>
        <taxon>Stramenopiles</taxon>
        <taxon>Ochrophyta</taxon>
        <taxon>Bacillariophyta</taxon>
        <taxon>Coscinodiscophyceae</taxon>
        <taxon>Thalassiosirophycidae</taxon>
        <taxon>Thalassiosirales</taxon>
        <taxon>Thalassiosiraceae</taxon>
        <taxon>Thalassiosira</taxon>
    </lineage>
</organism>
<reference evidence="2 3" key="1">
    <citation type="journal article" date="2012" name="Genome Biol.">
        <title>Genome and low-iron response of an oceanic diatom adapted to chronic iron limitation.</title>
        <authorList>
            <person name="Lommer M."/>
            <person name="Specht M."/>
            <person name="Roy A.S."/>
            <person name="Kraemer L."/>
            <person name="Andreson R."/>
            <person name="Gutowska M.A."/>
            <person name="Wolf J."/>
            <person name="Bergner S.V."/>
            <person name="Schilhabel M.B."/>
            <person name="Klostermeier U.C."/>
            <person name="Beiko R.G."/>
            <person name="Rosenstiel P."/>
            <person name="Hippler M."/>
            <person name="Laroche J."/>
        </authorList>
    </citation>
    <scope>NUCLEOTIDE SEQUENCE [LARGE SCALE GENOMIC DNA]</scope>
    <source>
        <strain evidence="2 3">CCMP1005</strain>
    </source>
</reference>
<dbReference type="EMBL" id="AGNL01003064">
    <property type="protein sequence ID" value="EJK75217.1"/>
    <property type="molecule type" value="Genomic_DNA"/>
</dbReference>
<dbReference type="Proteomes" id="UP000266841">
    <property type="component" value="Unassembled WGS sequence"/>
</dbReference>
<gene>
    <name evidence="2" type="ORF">THAOC_03071</name>
</gene>
<accession>K0TQ07</accession>
<name>K0TQ07_THAOC</name>
<protein>
    <submittedName>
        <fullName evidence="2">Uncharacterized protein</fullName>
    </submittedName>
</protein>
<keyword evidence="3" id="KW-1185">Reference proteome</keyword>
<evidence type="ECO:0000313" key="3">
    <source>
        <dbReference type="Proteomes" id="UP000266841"/>
    </source>
</evidence>
<dbReference type="AlphaFoldDB" id="K0TQ07"/>
<proteinExistence type="predicted"/>